<sequence>MQQNLRPATGAHLLLYNGRLGWIQYIPLKHICCASQKVAMYGIFSFIPAREPCLILTMIIES</sequence>
<name>A0AAV8YDZ8_9CUCU</name>
<dbReference type="Proteomes" id="UP001162162">
    <property type="component" value="Unassembled WGS sequence"/>
</dbReference>
<proteinExistence type="predicted"/>
<dbReference type="AlphaFoldDB" id="A0AAV8YDZ8"/>
<keyword evidence="2" id="KW-1185">Reference proteome</keyword>
<reference evidence="1" key="1">
    <citation type="journal article" date="2023" name="Insect Mol. Biol.">
        <title>Genome sequencing provides insights into the evolution of gene families encoding plant cell wall-degrading enzymes in longhorned beetles.</title>
        <authorList>
            <person name="Shin N.R."/>
            <person name="Okamura Y."/>
            <person name="Kirsch R."/>
            <person name="Pauchet Y."/>
        </authorList>
    </citation>
    <scope>NUCLEOTIDE SEQUENCE</scope>
    <source>
        <strain evidence="1">AMC_N1</strain>
    </source>
</reference>
<accession>A0AAV8YDZ8</accession>
<comment type="caution">
    <text evidence="1">The sequence shown here is derived from an EMBL/GenBank/DDBJ whole genome shotgun (WGS) entry which is preliminary data.</text>
</comment>
<evidence type="ECO:0000313" key="1">
    <source>
        <dbReference type="EMBL" id="KAJ8949430.1"/>
    </source>
</evidence>
<organism evidence="1 2">
    <name type="scientific">Aromia moschata</name>
    <dbReference type="NCBI Taxonomy" id="1265417"/>
    <lineage>
        <taxon>Eukaryota</taxon>
        <taxon>Metazoa</taxon>
        <taxon>Ecdysozoa</taxon>
        <taxon>Arthropoda</taxon>
        <taxon>Hexapoda</taxon>
        <taxon>Insecta</taxon>
        <taxon>Pterygota</taxon>
        <taxon>Neoptera</taxon>
        <taxon>Endopterygota</taxon>
        <taxon>Coleoptera</taxon>
        <taxon>Polyphaga</taxon>
        <taxon>Cucujiformia</taxon>
        <taxon>Chrysomeloidea</taxon>
        <taxon>Cerambycidae</taxon>
        <taxon>Cerambycinae</taxon>
        <taxon>Callichromatini</taxon>
        <taxon>Aromia</taxon>
    </lineage>
</organism>
<protein>
    <submittedName>
        <fullName evidence="1">Uncharacterized protein</fullName>
    </submittedName>
</protein>
<gene>
    <name evidence="1" type="ORF">NQ318_007531</name>
</gene>
<dbReference type="EMBL" id="JAPWTK010000118">
    <property type="protein sequence ID" value="KAJ8949430.1"/>
    <property type="molecule type" value="Genomic_DNA"/>
</dbReference>
<evidence type="ECO:0000313" key="2">
    <source>
        <dbReference type="Proteomes" id="UP001162162"/>
    </source>
</evidence>